<comment type="caution">
    <text evidence="12">The sequence shown here is derived from an EMBL/GenBank/DDBJ whole genome shotgun (WGS) entry which is preliminary data.</text>
</comment>
<dbReference type="GO" id="GO:0006302">
    <property type="term" value="P:double-strand break repair"/>
    <property type="evidence" value="ECO:0007669"/>
    <property type="project" value="UniProtKB-UniRule"/>
</dbReference>
<name>A0A9R1CRZ6_9EURY</name>
<feature type="binding site" evidence="9">
    <location>
        <position position="85"/>
    </location>
    <ligand>
        <name>Mn(2+)</name>
        <dbReference type="ChEBI" id="CHEBI:29035"/>
        <label>2</label>
    </ligand>
</feature>
<feature type="active site" description="Proton donor" evidence="9">
    <location>
        <position position="86"/>
    </location>
</feature>
<evidence type="ECO:0000256" key="5">
    <source>
        <dbReference type="ARBA" id="ARBA00022801"/>
    </source>
</evidence>
<dbReference type="SUPFAM" id="SSF56300">
    <property type="entry name" value="Metallo-dependent phosphatases"/>
    <property type="match status" value="1"/>
</dbReference>
<dbReference type="RefSeq" id="WP_256028531.1">
    <property type="nucleotide sequence ID" value="NZ_JAHLKM010000002.1"/>
</dbReference>
<feature type="compositionally biased region" description="Polar residues" evidence="10">
    <location>
        <begin position="397"/>
        <end position="406"/>
    </location>
</feature>
<evidence type="ECO:0000256" key="1">
    <source>
        <dbReference type="ARBA" id="ARBA00022722"/>
    </source>
</evidence>
<keyword evidence="4 9" id="KW-0227">DNA damage</keyword>
<dbReference type="EC" id="3.1.-.-" evidence="9"/>
<dbReference type="HAMAP" id="MF_02044">
    <property type="entry name" value="Mre11"/>
    <property type="match status" value="1"/>
</dbReference>
<dbReference type="NCBIfam" id="NF041030">
    <property type="entry name" value="Mre11_Halo"/>
    <property type="match status" value="1"/>
</dbReference>
<dbReference type="PANTHER" id="PTHR30337:SF0">
    <property type="entry name" value="NUCLEASE SBCCD SUBUNIT D"/>
    <property type="match status" value="1"/>
</dbReference>
<comment type="subunit">
    <text evidence="9">Homodimer. Forms a heterotetramer composed of two Mre11 subunits and two Rad50 subunits.</text>
</comment>
<dbReference type="InterPro" id="IPR050535">
    <property type="entry name" value="DNA_Repair-Maintenance_Comp"/>
</dbReference>
<organism evidence="12 13">
    <name type="scientific">Natronomonas aquatica</name>
    <dbReference type="NCBI Taxonomy" id="2841590"/>
    <lineage>
        <taxon>Archaea</taxon>
        <taxon>Methanobacteriati</taxon>
        <taxon>Methanobacteriota</taxon>
        <taxon>Stenosarchaea group</taxon>
        <taxon>Halobacteria</taxon>
        <taxon>Halobacteriales</taxon>
        <taxon>Natronomonadaceae</taxon>
        <taxon>Natronomonas</taxon>
    </lineage>
</organism>
<dbReference type="InterPro" id="IPR029052">
    <property type="entry name" value="Metallo-depent_PP-like"/>
</dbReference>
<dbReference type="InterPro" id="IPR054879">
    <property type="entry name" value="Mre11_Halo"/>
</dbReference>
<feature type="binding site" evidence="9">
    <location>
        <position position="50"/>
    </location>
    <ligand>
        <name>Mn(2+)</name>
        <dbReference type="ChEBI" id="CHEBI:29035"/>
        <label>1</label>
    </ligand>
</feature>
<feature type="binding site" evidence="9">
    <location>
        <position position="9"/>
    </location>
    <ligand>
        <name>Mn(2+)</name>
        <dbReference type="ChEBI" id="CHEBI:29035"/>
        <label>1</label>
    </ligand>
</feature>
<comment type="similarity">
    <text evidence="9">Belongs to the MRE11/RAD32 family.</text>
</comment>
<feature type="binding site" evidence="9">
    <location>
        <position position="187"/>
    </location>
    <ligand>
        <name>Mn(2+)</name>
        <dbReference type="ChEBI" id="CHEBI:29035"/>
        <label>1</label>
    </ligand>
</feature>
<dbReference type="GO" id="GO:0000403">
    <property type="term" value="F:Y-form DNA binding"/>
    <property type="evidence" value="ECO:0007669"/>
    <property type="project" value="UniProtKB-UniRule"/>
</dbReference>
<keyword evidence="3 9" id="KW-0255">Endonuclease</keyword>
<feature type="region of interest" description="Disordered" evidence="10">
    <location>
        <begin position="367"/>
        <end position="406"/>
    </location>
</feature>
<reference evidence="12" key="1">
    <citation type="journal article" date="2023" name="Front. Microbiol.">
        <title>Genomic-based phylogenetic and metabolic analyses of the genus Natronomonas, and description of Natronomonas aquatica sp. nov.</title>
        <authorList>
            <person name="Garcia-Roldan A."/>
            <person name="Duran-Viseras A."/>
            <person name="de la Haba R.R."/>
            <person name="Corral P."/>
            <person name="Sanchez-Porro C."/>
            <person name="Ventosa A."/>
        </authorList>
    </citation>
    <scope>NUCLEOTIDE SEQUENCE</scope>
    <source>
        <strain evidence="12">F2-12</strain>
    </source>
</reference>
<evidence type="ECO:0000313" key="12">
    <source>
        <dbReference type="EMBL" id="MCQ4332604.1"/>
    </source>
</evidence>
<dbReference type="GO" id="GO:0004519">
    <property type="term" value="F:endonuclease activity"/>
    <property type="evidence" value="ECO:0007669"/>
    <property type="project" value="UniProtKB-UniRule"/>
</dbReference>
<sequence length="406" mass="44824">MTRVLHTADTHLGYRQYHTPERRRDFLAAFRAVIDDAIEDDVDAVVHAGDLFHDRRPGLVDILGTLEVLETLAAADIPFLAVVGNHETKRDAQWLDLFERLGVAIRLGNEPVVVGNTAFYGLDFVPRGQRDRLEYGFEPAGTDHAALVTHGLFEPLVPDYGNVEWDAEAVLTEATVEFDAMLLGDEHKPTTQQIGETWVTYPGSTERTSASEREERGYNLVTFDGDVRIARRGIETRPFVFLDLELDGSEGIDRVRDRLREYDLEGAVVHVTLEGDGESVSPARIETFATEEGALVARVTDRRDLAVEASTPEVSFADPDEAVRERLRELGLSEAARDLDGTIRSGSVADSNVADEIERRVEELIEDPEFAAAVGEPDEETGLDEVDDTTPAAGSDAGQSSMEEYL</sequence>
<dbReference type="GO" id="GO:0030145">
    <property type="term" value="F:manganese ion binding"/>
    <property type="evidence" value="ECO:0007669"/>
    <property type="project" value="UniProtKB-UniRule"/>
</dbReference>
<proteinExistence type="inferred from homology"/>
<evidence type="ECO:0000256" key="7">
    <source>
        <dbReference type="ARBA" id="ARBA00023204"/>
    </source>
</evidence>
<comment type="function">
    <text evidence="9">Part of the Rad50/Mre11 complex, which is involved in the early steps of DNA double-strand break (DSB) repair. Mre11 binds to DSB ends and has both double-stranded 3'-5' exonuclease activity and single-stranded endonuclease activity.</text>
</comment>
<keyword evidence="5 9" id="KW-0378">Hydrolase</keyword>
<feature type="binding site" evidence="9">
    <location>
        <position position="50"/>
    </location>
    <ligand>
        <name>Mn(2+)</name>
        <dbReference type="ChEBI" id="CHEBI:29035"/>
        <label>2</label>
    </ligand>
</feature>
<dbReference type="GO" id="GO:0008408">
    <property type="term" value="F:3'-5' exonuclease activity"/>
    <property type="evidence" value="ECO:0007669"/>
    <property type="project" value="UniProtKB-UniRule"/>
</dbReference>
<feature type="binding site" evidence="9">
    <location>
        <position position="150"/>
    </location>
    <ligand>
        <name>Mn(2+)</name>
        <dbReference type="ChEBI" id="CHEBI:29035"/>
        <label>2</label>
    </ligand>
</feature>
<keyword evidence="2 9" id="KW-0479">Metal-binding</keyword>
<dbReference type="InterPro" id="IPR004843">
    <property type="entry name" value="Calcineurin-like_PHP"/>
</dbReference>
<dbReference type="CDD" id="cd00840">
    <property type="entry name" value="MPP_Mre11_N"/>
    <property type="match status" value="1"/>
</dbReference>
<feature type="domain" description="Calcineurin-like phosphoesterase" evidence="11">
    <location>
        <begin position="3"/>
        <end position="188"/>
    </location>
</feature>
<evidence type="ECO:0000259" key="11">
    <source>
        <dbReference type="Pfam" id="PF00149"/>
    </source>
</evidence>
<feature type="compositionally biased region" description="Acidic residues" evidence="10">
    <location>
        <begin position="376"/>
        <end position="388"/>
    </location>
</feature>
<dbReference type="Gene3D" id="3.60.21.10">
    <property type="match status" value="1"/>
</dbReference>
<keyword evidence="7 9" id="KW-0234">DNA repair</keyword>
<evidence type="ECO:0000256" key="2">
    <source>
        <dbReference type="ARBA" id="ARBA00022723"/>
    </source>
</evidence>
<dbReference type="Proteomes" id="UP001139494">
    <property type="component" value="Unassembled WGS sequence"/>
</dbReference>
<dbReference type="AlphaFoldDB" id="A0A9R1CRZ6"/>
<evidence type="ECO:0000256" key="8">
    <source>
        <dbReference type="ARBA" id="ARBA00023211"/>
    </source>
</evidence>
<keyword evidence="13" id="KW-1185">Reference proteome</keyword>
<gene>
    <name evidence="9" type="primary">mre11</name>
    <name evidence="12" type="ORF">KM295_03685</name>
</gene>
<dbReference type="InterPro" id="IPR041796">
    <property type="entry name" value="Mre11_N"/>
</dbReference>
<keyword evidence="8 9" id="KW-0464">Manganese</keyword>
<dbReference type="InterPro" id="IPR032885">
    <property type="entry name" value="Mre11_archaea-type"/>
</dbReference>
<evidence type="ECO:0000256" key="4">
    <source>
        <dbReference type="ARBA" id="ARBA00022763"/>
    </source>
</evidence>
<keyword evidence="1 9" id="KW-0540">Nuclease</keyword>
<comment type="activity regulation">
    <text evidence="9">Nuclease activity is regulated by Rad50.</text>
</comment>
<comment type="caution">
    <text evidence="9">Lacks conserved residue(s) required for the propagation of feature annotation.</text>
</comment>
<dbReference type="Pfam" id="PF00149">
    <property type="entry name" value="Metallophos"/>
    <property type="match status" value="1"/>
</dbReference>
<evidence type="ECO:0000256" key="3">
    <source>
        <dbReference type="ARBA" id="ARBA00022759"/>
    </source>
</evidence>
<dbReference type="PANTHER" id="PTHR30337">
    <property type="entry name" value="COMPONENT OF ATP-DEPENDENT DSDNA EXONUCLEASE"/>
    <property type="match status" value="1"/>
</dbReference>
<protein>
    <recommendedName>
        <fullName evidence="9">DNA double-strand break repair protein Mre11</fullName>
        <ecNumber evidence="9">3.1.-.-</ecNumber>
    </recommendedName>
</protein>
<evidence type="ECO:0000256" key="6">
    <source>
        <dbReference type="ARBA" id="ARBA00022839"/>
    </source>
</evidence>
<dbReference type="GO" id="GO:0045027">
    <property type="term" value="F:DNA end binding"/>
    <property type="evidence" value="ECO:0007669"/>
    <property type="project" value="UniProtKB-UniRule"/>
</dbReference>
<evidence type="ECO:0000313" key="13">
    <source>
        <dbReference type="Proteomes" id="UP001139494"/>
    </source>
</evidence>
<feature type="binding site" evidence="9">
    <location>
        <position position="11"/>
    </location>
    <ligand>
        <name>Mn(2+)</name>
        <dbReference type="ChEBI" id="CHEBI:29035"/>
        <label>1</label>
    </ligand>
</feature>
<evidence type="ECO:0000256" key="10">
    <source>
        <dbReference type="SAM" id="MobiDB-lite"/>
    </source>
</evidence>
<dbReference type="EMBL" id="JAHLKM010000002">
    <property type="protein sequence ID" value="MCQ4332604.1"/>
    <property type="molecule type" value="Genomic_DNA"/>
</dbReference>
<comment type="cofactor">
    <cofactor evidence="9">
        <name>Mn(2+)</name>
        <dbReference type="ChEBI" id="CHEBI:29035"/>
    </cofactor>
    <text evidence="9">Binds 2 manganese ions per subunit.</text>
</comment>
<keyword evidence="6 9" id="KW-0269">Exonuclease</keyword>
<evidence type="ECO:0000256" key="9">
    <source>
        <dbReference type="HAMAP-Rule" id="MF_02044"/>
    </source>
</evidence>
<accession>A0A9R1CRZ6</accession>